<reference evidence="2" key="1">
    <citation type="submission" date="2020-10" db="EMBL/GenBank/DDBJ databases">
        <authorList>
            <person name="Gilroy R."/>
        </authorList>
    </citation>
    <scope>NUCLEOTIDE SEQUENCE</scope>
    <source>
        <strain evidence="2">6276</strain>
    </source>
</reference>
<dbReference type="Proteomes" id="UP000823928">
    <property type="component" value="Unassembled WGS sequence"/>
</dbReference>
<dbReference type="PROSITE" id="PS51257">
    <property type="entry name" value="PROKAR_LIPOPROTEIN"/>
    <property type="match status" value="1"/>
</dbReference>
<dbReference type="AlphaFoldDB" id="A0A9D1JN43"/>
<keyword evidence="1" id="KW-0732">Signal</keyword>
<sequence>MKKNLFIICTGLIFASAFGCAQAAMQNIPPEVQAMLLDRASAQAKLYKPTWQKLYTCTPSKTDDGSLIIYGRSQDKQCHFKYSKFDCHLPSNIVKQYASAGIKNLDEISNGNFAANTEENDFMDKIHNTPEYCTIK</sequence>
<reference evidence="2" key="2">
    <citation type="journal article" date="2021" name="PeerJ">
        <title>Extensive microbial diversity within the chicken gut microbiome revealed by metagenomics and culture.</title>
        <authorList>
            <person name="Gilroy R."/>
            <person name="Ravi A."/>
            <person name="Getino M."/>
            <person name="Pursley I."/>
            <person name="Horton D.L."/>
            <person name="Alikhan N.F."/>
            <person name="Baker D."/>
            <person name="Gharbi K."/>
            <person name="Hall N."/>
            <person name="Watson M."/>
            <person name="Adriaenssens E.M."/>
            <person name="Foster-Nyarko E."/>
            <person name="Jarju S."/>
            <person name="Secka A."/>
            <person name="Antonio M."/>
            <person name="Oren A."/>
            <person name="Chaudhuri R.R."/>
            <person name="La Ragione R."/>
            <person name="Hildebrand F."/>
            <person name="Pallen M.J."/>
        </authorList>
    </citation>
    <scope>NUCLEOTIDE SEQUENCE</scope>
    <source>
        <strain evidence="2">6276</strain>
    </source>
</reference>
<evidence type="ECO:0000313" key="2">
    <source>
        <dbReference type="EMBL" id="HIS36139.1"/>
    </source>
</evidence>
<accession>A0A9D1JN43</accession>
<name>A0A9D1JN43_9BACT</name>
<evidence type="ECO:0000256" key="1">
    <source>
        <dbReference type="SAM" id="SignalP"/>
    </source>
</evidence>
<feature type="signal peptide" evidence="1">
    <location>
        <begin position="1"/>
        <end position="23"/>
    </location>
</feature>
<evidence type="ECO:0000313" key="3">
    <source>
        <dbReference type="Proteomes" id="UP000823928"/>
    </source>
</evidence>
<proteinExistence type="predicted"/>
<organism evidence="2 3">
    <name type="scientific">Candidatus Scatousia excrementigallinarum</name>
    <dbReference type="NCBI Taxonomy" id="2840935"/>
    <lineage>
        <taxon>Bacteria</taxon>
        <taxon>Candidatus Scatousia</taxon>
    </lineage>
</organism>
<dbReference type="EMBL" id="DVIU01000117">
    <property type="protein sequence ID" value="HIS36139.1"/>
    <property type="molecule type" value="Genomic_DNA"/>
</dbReference>
<protein>
    <submittedName>
        <fullName evidence="2">Uncharacterized protein</fullName>
    </submittedName>
</protein>
<feature type="chain" id="PRO_5038461666" evidence="1">
    <location>
        <begin position="24"/>
        <end position="136"/>
    </location>
</feature>
<comment type="caution">
    <text evidence="2">The sequence shown here is derived from an EMBL/GenBank/DDBJ whole genome shotgun (WGS) entry which is preliminary data.</text>
</comment>
<gene>
    <name evidence="2" type="ORF">IAC10_05855</name>
</gene>